<dbReference type="InterPro" id="IPR052349">
    <property type="entry name" value="Metallo-hydrolase_Enzymes"/>
</dbReference>
<organism evidence="4 5">
    <name type="scientific">Acinetobacter faecalis</name>
    <dbReference type="NCBI Taxonomy" id="2665161"/>
    <lineage>
        <taxon>Bacteria</taxon>
        <taxon>Pseudomonadati</taxon>
        <taxon>Pseudomonadota</taxon>
        <taxon>Gammaproteobacteria</taxon>
        <taxon>Moraxellales</taxon>
        <taxon>Moraxellaceae</taxon>
        <taxon>Acinetobacter</taxon>
    </lineage>
</organism>
<dbReference type="GO" id="GO:0004131">
    <property type="term" value="F:cytosine deaminase activity"/>
    <property type="evidence" value="ECO:0007669"/>
    <property type="project" value="TreeGrafter"/>
</dbReference>
<dbReference type="EMBL" id="JAXHPL010000042">
    <property type="protein sequence ID" value="MDY6487220.1"/>
    <property type="molecule type" value="Genomic_DNA"/>
</dbReference>
<name>A0AB35V0G5_9GAMM</name>
<proteinExistence type="predicted"/>
<dbReference type="RefSeq" id="WP_280561059.1">
    <property type="nucleotide sequence ID" value="NZ_JAXHPL010000042.1"/>
</dbReference>
<dbReference type="InterPro" id="IPR032466">
    <property type="entry name" value="Metal_Hydrolase"/>
</dbReference>
<evidence type="ECO:0000259" key="3">
    <source>
        <dbReference type="Pfam" id="PF07969"/>
    </source>
</evidence>
<keyword evidence="2" id="KW-0378">Hydrolase</keyword>
<dbReference type="InterPro" id="IPR013108">
    <property type="entry name" value="Amidohydro_3"/>
</dbReference>
<dbReference type="FunFam" id="3.20.20.140:FF:000019">
    <property type="entry name" value="Cytosine deaminase"/>
    <property type="match status" value="1"/>
</dbReference>
<dbReference type="Gene3D" id="3.20.20.140">
    <property type="entry name" value="Metal-dependent hydrolases"/>
    <property type="match status" value="1"/>
</dbReference>
<dbReference type="PANTHER" id="PTHR32027">
    <property type="entry name" value="CYTOSINE DEAMINASE"/>
    <property type="match status" value="1"/>
</dbReference>
<gene>
    <name evidence="4" type="primary">codA</name>
    <name evidence="4" type="ORF">SKM51_08460</name>
</gene>
<evidence type="ECO:0000313" key="4">
    <source>
        <dbReference type="EMBL" id="MDY6487220.1"/>
    </source>
</evidence>
<dbReference type="GO" id="GO:0035888">
    <property type="term" value="F:isoguanine deaminase activity"/>
    <property type="evidence" value="ECO:0007669"/>
    <property type="project" value="TreeGrafter"/>
</dbReference>
<comment type="caution">
    <text evidence="4">The sequence shown here is derived from an EMBL/GenBank/DDBJ whole genome shotgun (WGS) entry which is preliminary data.</text>
</comment>
<dbReference type="Pfam" id="PF07969">
    <property type="entry name" value="Amidohydro_3"/>
    <property type="match status" value="1"/>
</dbReference>
<dbReference type="GO" id="GO:0046872">
    <property type="term" value="F:metal ion binding"/>
    <property type="evidence" value="ECO:0007669"/>
    <property type="project" value="UniProtKB-KW"/>
</dbReference>
<reference evidence="4 5" key="1">
    <citation type="submission" date="2023-11" db="EMBL/GenBank/DDBJ databases">
        <title>The common occurrence of Acinetobacte faecalis in cattle feces and its emended description.</title>
        <authorList>
            <person name="Kyselkova M."/>
            <person name="Xanthopoulou K."/>
            <person name="Shestivska V."/>
            <person name="Spanelova P."/>
            <person name="Maixnerova M."/>
            <person name="Higgins P.G."/>
            <person name="Nemec A."/>
        </authorList>
    </citation>
    <scope>NUCLEOTIDE SEQUENCE [LARGE SCALE GENOMIC DNA]</scope>
    <source>
        <strain evidence="4 5">ANC 7483</strain>
    </source>
</reference>
<dbReference type="Gene3D" id="2.30.40.10">
    <property type="entry name" value="Urease, subunit C, domain 1"/>
    <property type="match status" value="1"/>
</dbReference>
<dbReference type="GO" id="GO:0006209">
    <property type="term" value="P:cytosine catabolic process"/>
    <property type="evidence" value="ECO:0007669"/>
    <property type="project" value="TreeGrafter"/>
</dbReference>
<evidence type="ECO:0000256" key="2">
    <source>
        <dbReference type="ARBA" id="ARBA00022801"/>
    </source>
</evidence>
<feature type="domain" description="Amidohydrolase 3" evidence="3">
    <location>
        <begin position="40"/>
        <end position="401"/>
    </location>
</feature>
<dbReference type="PANTHER" id="PTHR32027:SF0">
    <property type="entry name" value="CYTOSINE DEAMINASE"/>
    <property type="match status" value="1"/>
</dbReference>
<sequence length="421" mass="47232">MKIINAVLRQQEGLFSITYNNGIFEAIEKQASLIQTVDVDTIDAQQQLVMAPLVDPHIHLDAVLTAGEPEWNMSGTLFEGIERWGQRKATITFEDTKLRALKTLDMLIEHGIQHVRTHVDVTDPSLTAMRAMLEVKEEIKDKVNLQIVAFPQEGIESFKNGRALMEEAVKLGADVVGGIPHFEYTREKGVSSVHFLMDLAEKYNCLVDVHCDEIDDPASRFLEVLADEAHVRGMGERVTASHTTAMGSYDNAYCYKLFRLLKRSKINFISCPTESIHLQGRFDSYPKRRGLTRVPEIDRAGMNICFAQDSIRDPWYPVGNGNIIRILDAGLHICHMLGYEDLQRCLDFVSDNSAKTLCLGDQYGIEVGRPASFIIMPAKNDYEVVANQVKAILSVRNGKIIMQRQQEQVSLLKVGNLATPA</sequence>
<evidence type="ECO:0000256" key="1">
    <source>
        <dbReference type="ARBA" id="ARBA00022723"/>
    </source>
</evidence>
<dbReference type="CDD" id="cd01293">
    <property type="entry name" value="Bact_CD"/>
    <property type="match status" value="1"/>
</dbReference>
<keyword evidence="1" id="KW-0479">Metal-binding</keyword>
<evidence type="ECO:0000313" key="5">
    <source>
        <dbReference type="Proteomes" id="UP001278995"/>
    </source>
</evidence>
<accession>A0AB35V0G5</accession>
<dbReference type="SUPFAM" id="SSF51556">
    <property type="entry name" value="Metallo-dependent hydrolases"/>
    <property type="match status" value="1"/>
</dbReference>
<dbReference type="NCBIfam" id="NF006685">
    <property type="entry name" value="PRK09230.1"/>
    <property type="match status" value="1"/>
</dbReference>
<dbReference type="AlphaFoldDB" id="A0AB35V0G5"/>
<protein>
    <submittedName>
        <fullName evidence="4">Cytosine deaminase</fullName>
    </submittedName>
</protein>
<dbReference type="Proteomes" id="UP001278995">
    <property type="component" value="Unassembled WGS sequence"/>
</dbReference>
<dbReference type="InterPro" id="IPR011059">
    <property type="entry name" value="Metal-dep_hydrolase_composite"/>
</dbReference>